<dbReference type="AlphaFoldDB" id="A0A6A4VUP3"/>
<accession>A0A6A4VUP3</accession>
<evidence type="ECO:0000313" key="3">
    <source>
        <dbReference type="Proteomes" id="UP000440578"/>
    </source>
</evidence>
<dbReference type="EMBL" id="VIIS01001626">
    <property type="protein sequence ID" value="KAF0295334.1"/>
    <property type="molecule type" value="Genomic_DNA"/>
</dbReference>
<proteinExistence type="predicted"/>
<sequence>MHKLTRYDAATRSQPQTGKWLVNRPQMEKTTRLPPWYLLGGTNLGLLPPERPDVAAYQTVLEELELHQLVPDPTRPGARPSLIDQC</sequence>
<feature type="region of interest" description="Disordered" evidence="1">
    <location>
        <begin position="1"/>
        <end position="25"/>
    </location>
</feature>
<protein>
    <submittedName>
        <fullName evidence="2">Uncharacterized protein</fullName>
    </submittedName>
</protein>
<organism evidence="2 3">
    <name type="scientific">Amphibalanus amphitrite</name>
    <name type="common">Striped barnacle</name>
    <name type="synonym">Balanus amphitrite</name>
    <dbReference type="NCBI Taxonomy" id="1232801"/>
    <lineage>
        <taxon>Eukaryota</taxon>
        <taxon>Metazoa</taxon>
        <taxon>Ecdysozoa</taxon>
        <taxon>Arthropoda</taxon>
        <taxon>Crustacea</taxon>
        <taxon>Multicrustacea</taxon>
        <taxon>Cirripedia</taxon>
        <taxon>Thoracica</taxon>
        <taxon>Thoracicalcarea</taxon>
        <taxon>Balanomorpha</taxon>
        <taxon>Balanoidea</taxon>
        <taxon>Balanidae</taxon>
        <taxon>Amphibalaninae</taxon>
        <taxon>Amphibalanus</taxon>
    </lineage>
</organism>
<comment type="caution">
    <text evidence="2">The sequence shown here is derived from an EMBL/GenBank/DDBJ whole genome shotgun (WGS) entry which is preliminary data.</text>
</comment>
<reference evidence="2 3" key="1">
    <citation type="submission" date="2019-07" db="EMBL/GenBank/DDBJ databases">
        <title>Draft genome assembly of a fouling barnacle, Amphibalanus amphitrite (Darwin, 1854): The first reference genome for Thecostraca.</title>
        <authorList>
            <person name="Kim W."/>
        </authorList>
    </citation>
    <scope>NUCLEOTIDE SEQUENCE [LARGE SCALE GENOMIC DNA]</scope>
    <source>
        <strain evidence="2">SNU_AA5</strain>
        <tissue evidence="2">Soma without cirri and trophi</tissue>
    </source>
</reference>
<keyword evidence="3" id="KW-1185">Reference proteome</keyword>
<name>A0A6A4VUP3_AMPAM</name>
<gene>
    <name evidence="2" type="ORF">FJT64_007133</name>
</gene>
<evidence type="ECO:0000256" key="1">
    <source>
        <dbReference type="SAM" id="MobiDB-lite"/>
    </source>
</evidence>
<evidence type="ECO:0000313" key="2">
    <source>
        <dbReference type="EMBL" id="KAF0295334.1"/>
    </source>
</evidence>
<dbReference type="Proteomes" id="UP000440578">
    <property type="component" value="Unassembled WGS sequence"/>
</dbReference>